<dbReference type="GO" id="GO:0003677">
    <property type="term" value="F:DNA binding"/>
    <property type="evidence" value="ECO:0007669"/>
    <property type="project" value="UniProtKB-UniRule"/>
</dbReference>
<evidence type="ECO:0000313" key="8">
    <source>
        <dbReference type="EnsemblMetazoa" id="LLOJ007931-PA"/>
    </source>
</evidence>
<keyword evidence="3 4" id="KW-0539">Nucleus</keyword>
<dbReference type="PANTHER" id="PTHR46318:SF3">
    <property type="entry name" value="UPSTREAM BINDING TRANSCRIPTION FACTOR"/>
    <property type="match status" value="1"/>
</dbReference>
<feature type="DNA-binding region" description="HMG box" evidence="4">
    <location>
        <begin position="295"/>
        <end position="351"/>
    </location>
</feature>
<name>A0A1B0CST2_LUTLO</name>
<dbReference type="GO" id="GO:0005634">
    <property type="term" value="C:nucleus"/>
    <property type="evidence" value="ECO:0007669"/>
    <property type="project" value="UniProtKB-SubCell"/>
</dbReference>
<dbReference type="Gene3D" id="1.10.30.10">
    <property type="entry name" value="High mobility group box domain"/>
    <property type="match status" value="2"/>
</dbReference>
<evidence type="ECO:0000313" key="7">
    <source>
        <dbReference type="EMBL" id="MBC1172460.1"/>
    </source>
</evidence>
<dbReference type="CDD" id="cd00084">
    <property type="entry name" value="HMG-box_SF"/>
    <property type="match status" value="1"/>
</dbReference>
<dbReference type="EMBL" id="GITU01003757">
    <property type="protein sequence ID" value="MBC1172460.1"/>
    <property type="molecule type" value="Transcribed_RNA"/>
</dbReference>
<reference evidence="9" key="1">
    <citation type="submission" date="2012-05" db="EMBL/GenBank/DDBJ databases">
        <title>Whole Genome Assembly of Lutzomyia longipalpis.</title>
        <authorList>
            <person name="Richards S."/>
            <person name="Qu C."/>
            <person name="Dillon R."/>
            <person name="Worley K."/>
            <person name="Scherer S."/>
            <person name="Batterton M."/>
            <person name="Taylor A."/>
            <person name="Hawes A."/>
            <person name="Hernandez B."/>
            <person name="Kovar C."/>
            <person name="Mandapat C."/>
            <person name="Pham C."/>
            <person name="Qu C."/>
            <person name="Jing C."/>
            <person name="Bess C."/>
            <person name="Bandaranaike D."/>
            <person name="Ngo D."/>
            <person name="Ongeri F."/>
            <person name="Arias F."/>
            <person name="Lara F."/>
            <person name="Weissenberger G."/>
            <person name="Kamau G."/>
            <person name="Han H."/>
            <person name="Shen H."/>
            <person name="Dinh H."/>
            <person name="Khalil I."/>
            <person name="Jones J."/>
            <person name="Shafer J."/>
            <person name="Jayaseelan J."/>
            <person name="Quiroz J."/>
            <person name="Blankenburg K."/>
            <person name="Nguyen L."/>
            <person name="Jackson L."/>
            <person name="Francisco L."/>
            <person name="Tang L.-Y."/>
            <person name="Pu L.-L."/>
            <person name="Perales L."/>
            <person name="Lorensuhewa L."/>
            <person name="Munidasa M."/>
            <person name="Coyle M."/>
            <person name="Taylor M."/>
            <person name="Puazo M."/>
            <person name="Firestine M."/>
            <person name="Scheel M."/>
            <person name="Javaid M."/>
            <person name="Wang M."/>
            <person name="Li M."/>
            <person name="Tabassum N."/>
            <person name="Saada N."/>
            <person name="Osuji N."/>
            <person name="Aqrawi P."/>
            <person name="Fu Q."/>
            <person name="Thornton R."/>
            <person name="Raj R."/>
            <person name="Goodspeed R."/>
            <person name="Mata R."/>
            <person name="Najjar R."/>
            <person name="Gubbala S."/>
            <person name="Lee S."/>
            <person name="Denson S."/>
            <person name="Patil S."/>
            <person name="Macmil S."/>
            <person name="Qi S."/>
            <person name="Matskevitch T."/>
            <person name="Palculict T."/>
            <person name="Mathew T."/>
            <person name="Vee V."/>
            <person name="Velamala V."/>
            <person name="Korchina V."/>
            <person name="Cai W."/>
            <person name="Liu W."/>
            <person name="Dai W."/>
            <person name="Zou X."/>
            <person name="Zhu Y."/>
            <person name="Zhang Y."/>
            <person name="Wu Y.-Q."/>
            <person name="Xin Y."/>
            <person name="Nazarath L."/>
            <person name="Kovar C."/>
            <person name="Han Y."/>
            <person name="Muzny D."/>
            <person name="Gibbs R."/>
        </authorList>
    </citation>
    <scope>NUCLEOTIDE SEQUENCE [LARGE SCALE GENOMIC DNA]</scope>
    <source>
        <strain evidence="9">Jacobina</strain>
    </source>
</reference>
<dbReference type="EnsemblMetazoa" id="LLOJ007931-RA">
    <property type="protein sequence ID" value="LLOJ007931-PA"/>
    <property type="gene ID" value="LLOJ007931"/>
</dbReference>
<feature type="compositionally biased region" description="Basic residues" evidence="5">
    <location>
        <begin position="373"/>
        <end position="382"/>
    </location>
</feature>
<evidence type="ECO:0000256" key="5">
    <source>
        <dbReference type="SAM" id="MobiDB-lite"/>
    </source>
</evidence>
<evidence type="ECO:0000256" key="3">
    <source>
        <dbReference type="ARBA" id="ARBA00023242"/>
    </source>
</evidence>
<accession>A0A1B0CST2</accession>
<reference evidence="7" key="2">
    <citation type="journal article" date="2020" name="BMC">
        <title>Leishmania infection induces a limited differential gene expression in the sand fly midgut.</title>
        <authorList>
            <person name="Coutinho-Abreu I.V."/>
            <person name="Serafim T.D."/>
            <person name="Meneses C."/>
            <person name="Kamhawi S."/>
            <person name="Oliveira F."/>
            <person name="Valenzuela J.G."/>
        </authorList>
    </citation>
    <scope>NUCLEOTIDE SEQUENCE</scope>
    <source>
        <strain evidence="7">Jacobina</strain>
        <tissue evidence="7">Midgut</tissue>
    </source>
</reference>
<evidence type="ECO:0000256" key="2">
    <source>
        <dbReference type="ARBA" id="ARBA00023125"/>
    </source>
</evidence>
<feature type="compositionally biased region" description="Basic and acidic residues" evidence="5">
    <location>
        <begin position="579"/>
        <end position="593"/>
    </location>
</feature>
<dbReference type="Pfam" id="PF00505">
    <property type="entry name" value="HMG_box"/>
    <property type="match status" value="1"/>
</dbReference>
<dbReference type="InterPro" id="IPR036910">
    <property type="entry name" value="HMG_box_dom_sf"/>
</dbReference>
<comment type="subcellular location">
    <subcellularLocation>
        <location evidence="1">Nucleus</location>
    </subcellularLocation>
</comment>
<feature type="region of interest" description="Disordered" evidence="5">
    <location>
        <begin position="373"/>
        <end position="638"/>
    </location>
</feature>
<dbReference type="EMBL" id="AJWK01026564">
    <property type="status" value="NOT_ANNOTATED_CDS"/>
    <property type="molecule type" value="Genomic_DNA"/>
</dbReference>
<feature type="compositionally biased region" description="Polar residues" evidence="5">
    <location>
        <begin position="559"/>
        <end position="570"/>
    </location>
</feature>
<dbReference type="InterPro" id="IPR009071">
    <property type="entry name" value="HMG_box_dom"/>
</dbReference>
<organism evidence="8 9">
    <name type="scientific">Lutzomyia longipalpis</name>
    <name type="common">Sand fly</name>
    <dbReference type="NCBI Taxonomy" id="7200"/>
    <lineage>
        <taxon>Eukaryota</taxon>
        <taxon>Metazoa</taxon>
        <taxon>Ecdysozoa</taxon>
        <taxon>Arthropoda</taxon>
        <taxon>Hexapoda</taxon>
        <taxon>Insecta</taxon>
        <taxon>Pterygota</taxon>
        <taxon>Neoptera</taxon>
        <taxon>Endopterygota</taxon>
        <taxon>Diptera</taxon>
        <taxon>Nematocera</taxon>
        <taxon>Psychodoidea</taxon>
        <taxon>Psychodidae</taxon>
        <taxon>Lutzomyia</taxon>
        <taxon>Lutzomyia</taxon>
    </lineage>
</organism>
<evidence type="ECO:0000313" key="9">
    <source>
        <dbReference type="Proteomes" id="UP000092461"/>
    </source>
</evidence>
<evidence type="ECO:0000259" key="6">
    <source>
        <dbReference type="PROSITE" id="PS50118"/>
    </source>
</evidence>
<sequence>MAKFRARAKSLYVDPREREELEREFEVETPVEELEVPDDALEEETKEKHIRLLDGLLSVLPEVDHVSHKQRLNWIKWQELPNSDFKPDEMKKEVESIIKRVRTFRNLREMISDAIEALMGGGFHCTAMMKGKTNGYLLFRREVWEKIKKKNPNASHQDKTRLVKEEYYKLTPEERLHYSTLAKKQNIEKFGEKALARPTKRKSNNNEGRTPYRYLVKGGEGGYPEPETPFDLYAQKQTLKGSMETLNELQTKWNALGSKSKVKYILKAMRLAKGTGKLVVSNVERKILDEFEGKPKNPLTAYAAFVKENKCKNFSEVAEEWRKMPQEEKDKRIAQWHKNLKQYKADLKEFTESLSAERRELEEEDKKLRKKLRKTLTRRTTKAKNTSASANVSDSEDDEEMQLSPKKKVSPPARKNLSPQKKFPIKVERLPSPAKTSISPEESSPKKKRKSPSLESQEESTEAEEPPPKRKKDKKKAQKEEESVAPVQSPVKFENFIPPQSSTQASISHRDAQGKKKKKQRGDESGTEWSSASFSEDPQSEFVSPKKKKKKMKQHSQEDPPSQAGSSQEGSPKKRKKIKQEPEIHRIFSRVEESTQEEEEESWMVNGEPKAKKKKKKKSQDPNESPKKPPKRTPQTTYDYFREYVYKGPENKLDKAWEKITKQEKKGYLDKIRELNTKYMEDLEQYLQTLDSKEMNKFTNRKEWRGN</sequence>
<feature type="compositionally biased region" description="Polar residues" evidence="5">
    <location>
        <begin position="527"/>
        <end position="537"/>
    </location>
</feature>
<keyword evidence="2 4" id="KW-0238">DNA-binding</keyword>
<reference evidence="8" key="3">
    <citation type="submission" date="2020-05" db="UniProtKB">
        <authorList>
            <consortium name="EnsemblMetazoa"/>
        </authorList>
    </citation>
    <scope>IDENTIFICATION</scope>
    <source>
        <strain evidence="8">Jacobina</strain>
    </source>
</reference>
<proteinExistence type="predicted"/>
<dbReference type="SUPFAM" id="SSF47095">
    <property type="entry name" value="HMG-box"/>
    <property type="match status" value="3"/>
</dbReference>
<dbReference type="VEuPathDB" id="VectorBase:LLOJ007931"/>
<dbReference type="InterPro" id="IPR051762">
    <property type="entry name" value="UBF1"/>
</dbReference>
<evidence type="ECO:0000256" key="4">
    <source>
        <dbReference type="PROSITE-ProRule" id="PRU00267"/>
    </source>
</evidence>
<dbReference type="AlphaFoldDB" id="A0A1B0CST2"/>
<dbReference type="Proteomes" id="UP000092461">
    <property type="component" value="Unassembled WGS sequence"/>
</dbReference>
<feature type="domain" description="HMG box" evidence="6">
    <location>
        <begin position="295"/>
        <end position="351"/>
    </location>
</feature>
<evidence type="ECO:0000256" key="1">
    <source>
        <dbReference type="ARBA" id="ARBA00004123"/>
    </source>
</evidence>
<feature type="compositionally biased region" description="Basic residues" evidence="5">
    <location>
        <begin position="545"/>
        <end position="554"/>
    </location>
</feature>
<dbReference type="PANTHER" id="PTHR46318">
    <property type="entry name" value="UPSTREAM BINDING TRANSCRIPTION FACTOR"/>
    <property type="match status" value="1"/>
</dbReference>
<keyword evidence="9" id="KW-1185">Reference proteome</keyword>
<dbReference type="VEuPathDB" id="VectorBase:LLONM1_004670"/>
<dbReference type="EMBL" id="AJWK01026563">
    <property type="status" value="NOT_ANNOTATED_CDS"/>
    <property type="molecule type" value="Genomic_DNA"/>
</dbReference>
<feature type="compositionally biased region" description="Acidic residues" evidence="5">
    <location>
        <begin position="456"/>
        <end position="465"/>
    </location>
</feature>
<dbReference type="PROSITE" id="PS50118">
    <property type="entry name" value="HMG_BOX_2"/>
    <property type="match status" value="1"/>
</dbReference>
<dbReference type="SMART" id="SM00398">
    <property type="entry name" value="HMG"/>
    <property type="match status" value="2"/>
</dbReference>
<feature type="compositionally biased region" description="Polar residues" evidence="5">
    <location>
        <begin position="498"/>
        <end position="507"/>
    </location>
</feature>
<protein>
    <submittedName>
        <fullName evidence="7">Putative histone h1</fullName>
    </submittedName>
</protein>